<dbReference type="Pfam" id="PF00512">
    <property type="entry name" value="HisKA"/>
    <property type="match status" value="1"/>
</dbReference>
<dbReference type="FunFam" id="3.40.50.2300:FF:000887">
    <property type="match status" value="1"/>
</dbReference>
<feature type="compositionally biased region" description="Low complexity" evidence="5">
    <location>
        <begin position="152"/>
        <end position="165"/>
    </location>
</feature>
<dbReference type="PROSITE" id="PS50109">
    <property type="entry name" value="HIS_KIN"/>
    <property type="match status" value="1"/>
</dbReference>
<keyword evidence="2" id="KW-0902">Two-component regulatory system</keyword>
<dbReference type="GO" id="GO:0000155">
    <property type="term" value="F:phosphorelay sensor kinase activity"/>
    <property type="evidence" value="ECO:0007669"/>
    <property type="project" value="InterPro"/>
</dbReference>
<dbReference type="FunFam" id="3.30.450.20:FF:000099">
    <property type="entry name" value="Sensory box sensor histidine kinase"/>
    <property type="match status" value="1"/>
</dbReference>
<keyword evidence="1 3" id="KW-0597">Phosphoprotein</keyword>
<organism evidence="9 10">
    <name type="scientific">Lojkania enalia</name>
    <dbReference type="NCBI Taxonomy" id="147567"/>
    <lineage>
        <taxon>Eukaryota</taxon>
        <taxon>Fungi</taxon>
        <taxon>Dikarya</taxon>
        <taxon>Ascomycota</taxon>
        <taxon>Pezizomycotina</taxon>
        <taxon>Dothideomycetes</taxon>
        <taxon>Pleosporomycetidae</taxon>
        <taxon>Pleosporales</taxon>
        <taxon>Pleosporales incertae sedis</taxon>
        <taxon>Lojkania</taxon>
    </lineage>
</organism>
<dbReference type="InterPro" id="IPR005467">
    <property type="entry name" value="His_kinase_dom"/>
</dbReference>
<dbReference type="InterPro" id="IPR013655">
    <property type="entry name" value="PAS_fold_3"/>
</dbReference>
<feature type="region of interest" description="Disordered" evidence="5">
    <location>
        <begin position="138"/>
        <end position="171"/>
    </location>
</feature>
<dbReference type="SMART" id="SM00086">
    <property type="entry name" value="PAC"/>
    <property type="match status" value="1"/>
</dbReference>
<feature type="domain" description="PAC" evidence="8">
    <location>
        <begin position="538"/>
        <end position="590"/>
    </location>
</feature>
<evidence type="ECO:0000313" key="9">
    <source>
        <dbReference type="EMBL" id="KAF2270707.1"/>
    </source>
</evidence>
<sequence>MAQGGTANSGYFNLLGSTSVSDASPGSISSSDSIPIHLPSPPSTTTAALIAMQYLPIPLLVLSSMKTVALANEALGRLLGIDFESTVSEGLSVTQALQGKSVVELGIDILQNGLPVMVSWEDFLDSIVEDSSFAMVDHEGDGDNPLGSENGSSTPTATSAASEPAGLDSEHALPRLSSSNLAKTTVHDVSVDVLIAPMGRGTTKKASGHHKTSYHDALQATMIISVWNIEETRYYTLTFTSATLMDNASNARPTGRIVTRTSTGYSLDKSRGSGSSSSSFVPRPGTGSNSASKGVTPIFQQPEFPPRGPPLRAKTDISSSASIFMKATQLKDAILNSINMPAYAMWKDEQFGLPNKALLRFMDKEAKNLSGDQRAFLSQYTLYTEDFKRELALDEFPIIELCRTRQRFDGRRIGMRDPNSGAEVVFDVTGETVLHDVTGEFLGGIVVFKDVTEYTSKIAAQIEETERQFELIANFMPPMVWTTTPDGMHDWFSQRWYDYTGLTPEKSMGEGWKLPFHPEDMMATVPRWQLSLRTGEEYNTEYRCQRRDGEWRWMLGRAVPFYGDDGLIIKWFGTCTDIHDLVVARQEARQTKAQLLRVVEHARVTLWAVNKNSELVLYEGDMKWKDAQSGKAIGQNIYKFLANQNDGPEIERWKRPIQEILEGHATDEIVEKYVQEDRYYRTRLVPLWSSSRVGGVEGEAYIDGVIGVSMDVTDLRNREIRLMEQEKENARLLANAAAAKEASRMKSQFLANMSHEIRTPIAGVIGMSELLLDTNLDEEQKECAENIQRSANGLLTVINDILDFSKVESGRLDVEEVQFSISVVLRDVSKMMSFAAQRKNIAYESFIQPEVERDLRVMGDPGRLRQILTNLLTNSIKFTSEGTVSLAVSIASEARNTVTLNFVVRDTGIGIEEEVRKRLFQPFSQADSSTARRFGGTGLGLTISKNLVQLMRGDISLESELGQGTIATFWIPFNKAQYQDAGSPLIDLASIPDRLQSDMSVSCGSSDDHAPSLTPNLYNGTASVGRPHVRGDSSVERLSPTPPINQVIPDYLMNLSEHEREEFHILVVEDNQINQQIALKTIKKLHFSVNAVWNGQEALDYLAREPSPTHPRPQLILMDVQMPILDGYSATQAIRTQAPFKDMPDVRNVPIVAMTASAIQGDREKCQHAGMDDYLAKPVKGKLLEKTLVKWAVERRRKLAKTPVSGNESDRQRGTAMLAPSKENPSATSQNPQDQPKISQHPVKSETTAPYPALTAELDRLQFQSNAALAKSSESDGDRTLRRIQAEEMASSLRDDKLLALSDPQIHRHSSCQGTAPPTHALTQENMQKLAHEQEGDPADHGRLHEPDESSSVAITPRSRSESRTRDARPSLKDIRNRESERTITPGYLIKDD</sequence>
<evidence type="ECO:0000256" key="2">
    <source>
        <dbReference type="ARBA" id="ARBA00023012"/>
    </source>
</evidence>
<dbReference type="InterPro" id="IPR001610">
    <property type="entry name" value="PAC"/>
</dbReference>
<protein>
    <recommendedName>
        <fullName evidence="11">Histidine kinase HHK6p</fullName>
    </recommendedName>
</protein>
<dbReference type="SMART" id="SM00448">
    <property type="entry name" value="REC"/>
    <property type="match status" value="1"/>
</dbReference>
<name>A0A9P4NCH3_9PLEO</name>
<dbReference type="PROSITE" id="PS50110">
    <property type="entry name" value="RESPONSE_REGULATORY"/>
    <property type="match status" value="1"/>
</dbReference>
<dbReference type="SMART" id="SM00388">
    <property type="entry name" value="HisKA"/>
    <property type="match status" value="1"/>
</dbReference>
<dbReference type="Pfam" id="PF08447">
    <property type="entry name" value="PAS_3"/>
    <property type="match status" value="1"/>
</dbReference>
<dbReference type="OrthoDB" id="60033at2759"/>
<accession>A0A9P4NCH3</accession>
<dbReference type="SUPFAM" id="SSF47384">
    <property type="entry name" value="Homodimeric domain of signal transducing histidine kinase"/>
    <property type="match status" value="1"/>
</dbReference>
<feature type="region of interest" description="Disordered" evidence="5">
    <location>
        <begin position="1329"/>
        <end position="1393"/>
    </location>
</feature>
<dbReference type="CDD" id="cd17546">
    <property type="entry name" value="REC_hyHK_CKI1_RcsC-like"/>
    <property type="match status" value="1"/>
</dbReference>
<dbReference type="InterPro" id="IPR003661">
    <property type="entry name" value="HisK_dim/P_dom"/>
</dbReference>
<evidence type="ECO:0000259" key="7">
    <source>
        <dbReference type="PROSITE" id="PS50110"/>
    </source>
</evidence>
<dbReference type="NCBIfam" id="TIGR00229">
    <property type="entry name" value="sensory_box"/>
    <property type="match status" value="1"/>
</dbReference>
<dbReference type="SUPFAM" id="SSF55785">
    <property type="entry name" value="PYP-like sensor domain (PAS domain)"/>
    <property type="match status" value="1"/>
</dbReference>
<dbReference type="FunFam" id="3.30.565.10:FF:000010">
    <property type="entry name" value="Sensor histidine kinase RcsC"/>
    <property type="match status" value="1"/>
</dbReference>
<dbReference type="PROSITE" id="PS50113">
    <property type="entry name" value="PAC"/>
    <property type="match status" value="1"/>
</dbReference>
<feature type="compositionally biased region" description="Polar residues" evidence="5">
    <location>
        <begin position="1223"/>
        <end position="1238"/>
    </location>
</feature>
<dbReference type="Gene3D" id="1.10.287.130">
    <property type="match status" value="1"/>
</dbReference>
<dbReference type="CDD" id="cd00130">
    <property type="entry name" value="PAS"/>
    <property type="match status" value="1"/>
</dbReference>
<feature type="coiled-coil region" evidence="4">
    <location>
        <begin position="715"/>
        <end position="742"/>
    </location>
</feature>
<keyword evidence="10" id="KW-1185">Reference proteome</keyword>
<evidence type="ECO:0000256" key="1">
    <source>
        <dbReference type="ARBA" id="ARBA00022553"/>
    </source>
</evidence>
<feature type="modified residue" description="4-aspartylphosphate" evidence="3">
    <location>
        <position position="1119"/>
    </location>
</feature>
<dbReference type="SUPFAM" id="SSF52172">
    <property type="entry name" value="CheY-like"/>
    <property type="match status" value="1"/>
</dbReference>
<feature type="compositionally biased region" description="Basic and acidic residues" evidence="5">
    <location>
        <begin position="1330"/>
        <end position="1348"/>
    </location>
</feature>
<dbReference type="SUPFAM" id="SSF55874">
    <property type="entry name" value="ATPase domain of HSP90 chaperone/DNA topoisomerase II/histidine kinase"/>
    <property type="match status" value="1"/>
</dbReference>
<dbReference type="InterPro" id="IPR000700">
    <property type="entry name" value="PAS-assoc_C"/>
</dbReference>
<evidence type="ECO:0000256" key="5">
    <source>
        <dbReference type="SAM" id="MobiDB-lite"/>
    </source>
</evidence>
<dbReference type="CDD" id="cd00082">
    <property type="entry name" value="HisKA"/>
    <property type="match status" value="1"/>
</dbReference>
<feature type="region of interest" description="Disordered" evidence="5">
    <location>
        <begin position="1199"/>
        <end position="1245"/>
    </location>
</feature>
<dbReference type="PANTHER" id="PTHR45339">
    <property type="entry name" value="HYBRID SIGNAL TRANSDUCTION HISTIDINE KINASE J"/>
    <property type="match status" value="1"/>
</dbReference>
<dbReference type="InterPro" id="IPR004358">
    <property type="entry name" value="Sig_transdc_His_kin-like_C"/>
</dbReference>
<dbReference type="InterPro" id="IPR000014">
    <property type="entry name" value="PAS"/>
</dbReference>
<dbReference type="InterPro" id="IPR003594">
    <property type="entry name" value="HATPase_dom"/>
</dbReference>
<proteinExistence type="predicted"/>
<evidence type="ECO:0008006" key="11">
    <source>
        <dbReference type="Google" id="ProtNLM"/>
    </source>
</evidence>
<evidence type="ECO:0000259" key="8">
    <source>
        <dbReference type="PROSITE" id="PS50113"/>
    </source>
</evidence>
<dbReference type="Pfam" id="PF00072">
    <property type="entry name" value="Response_reg"/>
    <property type="match status" value="1"/>
</dbReference>
<evidence type="ECO:0000313" key="10">
    <source>
        <dbReference type="Proteomes" id="UP000800093"/>
    </source>
</evidence>
<feature type="domain" description="Histidine kinase" evidence="6">
    <location>
        <begin position="752"/>
        <end position="975"/>
    </location>
</feature>
<evidence type="ECO:0000259" key="6">
    <source>
        <dbReference type="PROSITE" id="PS50109"/>
    </source>
</evidence>
<gene>
    <name evidence="9" type="ORF">CC78DRAFT_539199</name>
</gene>
<dbReference type="PANTHER" id="PTHR45339:SF1">
    <property type="entry name" value="HYBRID SIGNAL TRANSDUCTION HISTIDINE KINASE J"/>
    <property type="match status" value="1"/>
</dbReference>
<dbReference type="SMART" id="SM00387">
    <property type="entry name" value="HATPase_c"/>
    <property type="match status" value="1"/>
</dbReference>
<dbReference type="InterPro" id="IPR011006">
    <property type="entry name" value="CheY-like_superfamily"/>
</dbReference>
<dbReference type="Pfam" id="PF02518">
    <property type="entry name" value="HATPase_c"/>
    <property type="match status" value="1"/>
</dbReference>
<dbReference type="InterPro" id="IPR001789">
    <property type="entry name" value="Sig_transdc_resp-reg_receiver"/>
</dbReference>
<dbReference type="Proteomes" id="UP000800093">
    <property type="component" value="Unassembled WGS sequence"/>
</dbReference>
<evidence type="ECO:0000256" key="4">
    <source>
        <dbReference type="SAM" id="Coils"/>
    </source>
</evidence>
<dbReference type="FunFam" id="1.10.287.130:FF:000050">
    <property type="entry name" value="Related to histidine kinase"/>
    <property type="match status" value="1"/>
</dbReference>
<dbReference type="InterPro" id="IPR035965">
    <property type="entry name" value="PAS-like_dom_sf"/>
</dbReference>
<dbReference type="PRINTS" id="PR00344">
    <property type="entry name" value="BCTRLSENSOR"/>
</dbReference>
<dbReference type="InterPro" id="IPR036097">
    <property type="entry name" value="HisK_dim/P_sf"/>
</dbReference>
<dbReference type="InterPro" id="IPR036890">
    <property type="entry name" value="HATPase_C_sf"/>
</dbReference>
<dbReference type="Gene3D" id="3.30.450.20">
    <property type="entry name" value="PAS domain"/>
    <property type="match status" value="2"/>
</dbReference>
<dbReference type="CDD" id="cd16922">
    <property type="entry name" value="HATPase_EvgS-ArcB-TorS-like"/>
    <property type="match status" value="1"/>
</dbReference>
<feature type="compositionally biased region" description="Basic and acidic residues" evidence="5">
    <location>
        <begin position="1359"/>
        <end position="1382"/>
    </location>
</feature>
<dbReference type="Gene3D" id="3.40.50.2300">
    <property type="match status" value="1"/>
</dbReference>
<evidence type="ECO:0000256" key="3">
    <source>
        <dbReference type="PROSITE-ProRule" id="PRU00169"/>
    </source>
</evidence>
<dbReference type="EMBL" id="ML986579">
    <property type="protein sequence ID" value="KAF2270707.1"/>
    <property type="molecule type" value="Genomic_DNA"/>
</dbReference>
<keyword evidence="4" id="KW-0175">Coiled coil</keyword>
<comment type="caution">
    <text evidence="9">The sequence shown here is derived from an EMBL/GenBank/DDBJ whole genome shotgun (WGS) entry which is preliminary data.</text>
</comment>
<feature type="domain" description="Response regulatory" evidence="7">
    <location>
        <begin position="1064"/>
        <end position="1192"/>
    </location>
</feature>
<feature type="region of interest" description="Disordered" evidence="5">
    <location>
        <begin position="261"/>
        <end position="312"/>
    </location>
</feature>
<reference evidence="10" key="1">
    <citation type="journal article" date="2020" name="Stud. Mycol.">
        <title>101 Dothideomycetes genomes: A test case for predicting lifestyles and emergence of pathogens.</title>
        <authorList>
            <person name="Haridas S."/>
            <person name="Albert R."/>
            <person name="Binder M."/>
            <person name="Bloem J."/>
            <person name="LaButti K."/>
            <person name="Salamov A."/>
            <person name="Andreopoulos B."/>
            <person name="Baker S."/>
            <person name="Barry K."/>
            <person name="Bills G."/>
            <person name="Bluhm B."/>
            <person name="Cannon C."/>
            <person name="Castanera R."/>
            <person name="Culley D."/>
            <person name="Daum C."/>
            <person name="Ezra D."/>
            <person name="Gonzalez J."/>
            <person name="Henrissat B."/>
            <person name="Kuo A."/>
            <person name="Liang C."/>
            <person name="Lipzen A."/>
            <person name="Lutzoni F."/>
            <person name="Magnuson J."/>
            <person name="Mondo S."/>
            <person name="Nolan M."/>
            <person name="Ohm R."/>
            <person name="Pangilinan J."/>
            <person name="Park H.-J."/>
            <person name="Ramirez L."/>
            <person name="Alfaro M."/>
            <person name="Sun H."/>
            <person name="Tritt A."/>
            <person name="Yoshinaga Y."/>
            <person name="Zwiers L.-H."/>
            <person name="Turgeon B."/>
            <person name="Goodwin S."/>
            <person name="Spatafora J."/>
            <person name="Crous P."/>
            <person name="Grigoriev I."/>
        </authorList>
    </citation>
    <scope>NUCLEOTIDE SEQUENCE [LARGE SCALE GENOMIC DNA]</scope>
    <source>
        <strain evidence="10">CBS 304.66</strain>
    </source>
</reference>
<dbReference type="Gene3D" id="3.30.565.10">
    <property type="entry name" value="Histidine kinase-like ATPase, C-terminal domain"/>
    <property type="match status" value="1"/>
</dbReference>